<dbReference type="RefSeq" id="WP_154616504.1">
    <property type="nucleotide sequence ID" value="NZ_CP053660.1"/>
</dbReference>
<keyword evidence="3" id="KW-0540">Nuclease</keyword>
<feature type="region of interest" description="Disordered" evidence="1">
    <location>
        <begin position="838"/>
        <end position="885"/>
    </location>
</feature>
<keyword evidence="4" id="KW-1185">Reference proteome</keyword>
<proteinExistence type="predicted"/>
<organism evidence="3 4">
    <name type="scientific">Nocardioides marmotae</name>
    <dbReference type="NCBI Taxonomy" id="2663857"/>
    <lineage>
        <taxon>Bacteria</taxon>
        <taxon>Bacillati</taxon>
        <taxon>Actinomycetota</taxon>
        <taxon>Actinomycetes</taxon>
        <taxon>Propionibacteriales</taxon>
        <taxon>Nocardioidaceae</taxon>
        <taxon>Nocardioides</taxon>
    </lineage>
</organism>
<feature type="region of interest" description="Disordered" evidence="1">
    <location>
        <begin position="198"/>
        <end position="230"/>
    </location>
</feature>
<dbReference type="GO" id="GO:0004519">
    <property type="term" value="F:endonuclease activity"/>
    <property type="evidence" value="ECO:0007669"/>
    <property type="project" value="UniProtKB-KW"/>
</dbReference>
<keyword evidence="3" id="KW-0255">Endonuclease</keyword>
<evidence type="ECO:0000256" key="2">
    <source>
        <dbReference type="SAM" id="SignalP"/>
    </source>
</evidence>
<name>A0A6I3JEY1_9ACTN</name>
<dbReference type="PANTHER" id="PTHR42834:SF1">
    <property type="entry name" value="ENDONUCLEASE_EXONUCLEASE_PHOSPHATASE FAMILY PROTEIN (AFU_ORTHOLOGUE AFUA_3G09210)"/>
    <property type="match status" value="1"/>
</dbReference>
<dbReference type="SUPFAM" id="SSF74853">
    <property type="entry name" value="Lamin A/C globular tail domain"/>
    <property type="match status" value="1"/>
</dbReference>
<dbReference type="Gene3D" id="3.60.10.10">
    <property type="entry name" value="Endonuclease/exonuclease/phosphatase"/>
    <property type="match status" value="1"/>
</dbReference>
<accession>A0A6I3JEY1</accession>
<feature type="signal peptide" evidence="2">
    <location>
        <begin position="1"/>
        <end position="34"/>
    </location>
</feature>
<dbReference type="InterPro" id="IPR036415">
    <property type="entry name" value="Lamin_tail_dom_sf"/>
</dbReference>
<keyword evidence="2" id="KW-0732">Signal</keyword>
<dbReference type="CDD" id="cd04486">
    <property type="entry name" value="YhcR_OBF_like"/>
    <property type="match status" value="1"/>
</dbReference>
<dbReference type="EMBL" id="WLCI01000017">
    <property type="protein sequence ID" value="MTB96615.1"/>
    <property type="molecule type" value="Genomic_DNA"/>
</dbReference>
<dbReference type="Pfam" id="PF00932">
    <property type="entry name" value="LTD"/>
    <property type="match status" value="1"/>
</dbReference>
<evidence type="ECO:0000313" key="3">
    <source>
        <dbReference type="EMBL" id="MTB96615.1"/>
    </source>
</evidence>
<feature type="chain" id="PRO_5043344076" evidence="2">
    <location>
        <begin position="35"/>
        <end position="979"/>
    </location>
</feature>
<dbReference type="PROSITE" id="PS51318">
    <property type="entry name" value="TAT"/>
    <property type="match status" value="1"/>
</dbReference>
<comment type="caution">
    <text evidence="3">The sequence shown here is derived from an EMBL/GenBank/DDBJ whole genome shotgun (WGS) entry which is preliminary data.</text>
</comment>
<dbReference type="NCBIfam" id="NF033681">
    <property type="entry name" value="ExeM_NucH_DNase"/>
    <property type="match status" value="1"/>
</dbReference>
<evidence type="ECO:0000313" key="4">
    <source>
        <dbReference type="Proteomes" id="UP000433406"/>
    </source>
</evidence>
<dbReference type="InterPro" id="IPR036691">
    <property type="entry name" value="Endo/exonu/phosph_ase_sf"/>
</dbReference>
<dbReference type="AlphaFoldDB" id="A0A6I3JEY1"/>
<evidence type="ECO:0000256" key="1">
    <source>
        <dbReference type="SAM" id="MobiDB-lite"/>
    </source>
</evidence>
<dbReference type="Proteomes" id="UP000433406">
    <property type="component" value="Unassembled WGS sequence"/>
</dbReference>
<dbReference type="InterPro" id="IPR047971">
    <property type="entry name" value="ExeM-like"/>
</dbReference>
<protein>
    <submittedName>
        <fullName evidence="3">ExeM/NucH family extracellular endonuclease</fullName>
    </submittedName>
</protein>
<reference evidence="3 4" key="1">
    <citation type="submission" date="2019-10" db="EMBL/GenBank/DDBJ databases">
        <title>Nocardioides novel species isolated from the excrement of Marmot.</title>
        <authorList>
            <person name="Zhang G."/>
        </authorList>
    </citation>
    <scope>NUCLEOTIDE SEQUENCE [LARGE SCALE GENOMIC DNA]</scope>
    <source>
        <strain evidence="4">zg-579</strain>
    </source>
</reference>
<gene>
    <name evidence="3" type="ORF">GGQ22_16185</name>
</gene>
<dbReference type="SUPFAM" id="SSF56219">
    <property type="entry name" value="DNase I-like"/>
    <property type="match status" value="1"/>
</dbReference>
<dbReference type="PANTHER" id="PTHR42834">
    <property type="entry name" value="ENDONUCLEASE/EXONUCLEASE/PHOSPHATASE FAMILY PROTEIN (AFU_ORTHOLOGUE AFUA_3G09210)"/>
    <property type="match status" value="1"/>
</dbReference>
<feature type="compositionally biased region" description="Pro residues" evidence="1">
    <location>
        <begin position="845"/>
        <end position="884"/>
    </location>
</feature>
<sequence>MPSSGRSPRRSLAACAGLALAATGLSFAPLPAHAVSPNLVISEVYGGGGNTGAPLRSDFIELHNPTDAAVDLSGLTLEYRSVTNGSGGKLALSGTLAPGKHFLVKGADGNNAALPALPTPDATSTFNIAGTGGQVLVYRGASFTGAGNLAGATGIVDMVGWGANGSGAPAASYETAAAAATANATSVSRTKADADNNADEFTVGAPTPQSSGAGPVEPEPPADPVDATIPEIQGTGAASPLVGDVVTTTGVVTAVPQFLYGFYLQTPGTGAEADRTASDGVFVYYPNGSGAISVEPGDHVEVTGEVAEHAGQTQIRTSAAQVTELTTPAAAPVPYTGAWPATDAAKETLEGMLFGVRDREFTVADTYSTNVYGEVGLALGDTPLLQPTEVADPRDASAIAAVVADNAARAITLDDGSGTSFTSNKNLVPAYVSDTDPVRVGAGVEFVEDVILTEGGSTSAPTYRFQPLVSVDGSRFPATSPAVFEDTREAAPDASRVDPDGEAELAIASFNVLNYFTTLGDADDDNVGDDGCRPYTDRAGDGTNVNTGCDQRGAWDPEDFARQQEKIVAAINAMDADVVGLMEIENSLVLGEEADEATESLVAALNADAGSEVWAANPSSADLPPAAEMDVITNAIIYKPAAVRRVGEARALGELSGAGEAFDNAREPIAQVFTSTEGGEPFLFVVNHFKSKGSGVDDGTGQGNANPDRVRQAEALATWVEGVRVEEDVDAAYLLGDFNAYTMEDPIRLLDEAGYADVTSATGNDEYSYLFSGLVGSLDHVLANDAALASITGSDVWSINSGESIALEYSRFNYHGADFHAPGPYRSSDHDPVVVGIDTVAEPTDPGPVTPSPTDPPTPGPSDPTDPPTPGPTDPTEPPAPEPVKPTVRAFWYPQQVVAGRTRAVLTVKVHAQGEAADGWVRVSFPGKRTKVVKLEDGVLKVRLWKFGGAGDKTLTITYNGRGDVAARSIVRVVRVVRR</sequence>
<dbReference type="PROSITE" id="PS51841">
    <property type="entry name" value="LTD"/>
    <property type="match status" value="1"/>
</dbReference>
<dbReference type="CDD" id="cd10283">
    <property type="entry name" value="MnuA_DNase1-like"/>
    <property type="match status" value="1"/>
</dbReference>
<dbReference type="InterPro" id="IPR006311">
    <property type="entry name" value="TAT_signal"/>
</dbReference>
<dbReference type="InterPro" id="IPR001322">
    <property type="entry name" value="Lamin_tail_dom"/>
</dbReference>
<keyword evidence="3" id="KW-0378">Hydrolase</keyword>